<dbReference type="Proteomes" id="UP000265515">
    <property type="component" value="Unassembled WGS sequence"/>
</dbReference>
<dbReference type="GO" id="GO:1990716">
    <property type="term" value="C:axonemal central apparatus"/>
    <property type="evidence" value="ECO:0007669"/>
    <property type="project" value="TreeGrafter"/>
</dbReference>
<feature type="compositionally biased region" description="Low complexity" evidence="1">
    <location>
        <begin position="194"/>
        <end position="218"/>
    </location>
</feature>
<feature type="compositionally biased region" description="Basic and acidic residues" evidence="1">
    <location>
        <begin position="604"/>
        <end position="615"/>
    </location>
</feature>
<dbReference type="Gramene" id="GBG74207">
    <property type="protein sequence ID" value="GBG74207"/>
    <property type="gene ID" value="CBR_g17920"/>
</dbReference>
<feature type="compositionally biased region" description="Polar residues" evidence="1">
    <location>
        <begin position="592"/>
        <end position="601"/>
    </location>
</feature>
<feature type="compositionally biased region" description="Basic and acidic residues" evidence="1">
    <location>
        <begin position="227"/>
        <end position="250"/>
    </location>
</feature>
<protein>
    <submittedName>
        <fullName evidence="2">Uncharacterized protein</fullName>
    </submittedName>
</protein>
<evidence type="ECO:0000256" key="1">
    <source>
        <dbReference type="SAM" id="MobiDB-lite"/>
    </source>
</evidence>
<proteinExistence type="predicted"/>
<feature type="region of interest" description="Disordered" evidence="1">
    <location>
        <begin position="436"/>
        <end position="473"/>
    </location>
</feature>
<gene>
    <name evidence="2" type="ORF">CBR_g17920</name>
</gene>
<feature type="compositionally biased region" description="Polar residues" evidence="1">
    <location>
        <begin position="436"/>
        <end position="453"/>
    </location>
</feature>
<feature type="region of interest" description="Disordered" evidence="1">
    <location>
        <begin position="1"/>
        <end position="322"/>
    </location>
</feature>
<feature type="compositionally biased region" description="Pro residues" evidence="1">
    <location>
        <begin position="174"/>
        <end position="193"/>
    </location>
</feature>
<dbReference type="PANTHER" id="PTHR21963">
    <property type="entry name" value="PF6"/>
    <property type="match status" value="1"/>
</dbReference>
<accession>A0A388KVY4</accession>
<feature type="compositionally biased region" description="Polar residues" evidence="1">
    <location>
        <begin position="545"/>
        <end position="558"/>
    </location>
</feature>
<organism evidence="2 3">
    <name type="scientific">Chara braunii</name>
    <name type="common">Braun's stonewort</name>
    <dbReference type="NCBI Taxonomy" id="69332"/>
    <lineage>
        <taxon>Eukaryota</taxon>
        <taxon>Viridiplantae</taxon>
        <taxon>Streptophyta</taxon>
        <taxon>Charophyceae</taxon>
        <taxon>Charales</taxon>
        <taxon>Characeae</taxon>
        <taxon>Chara</taxon>
    </lineage>
</organism>
<feature type="compositionally biased region" description="Basic and acidic residues" evidence="1">
    <location>
        <begin position="77"/>
        <end position="89"/>
    </location>
</feature>
<dbReference type="PANTHER" id="PTHR21963:SF1">
    <property type="entry name" value="SPERM-ASSOCIATED ANTIGEN 17"/>
    <property type="match status" value="1"/>
</dbReference>
<feature type="compositionally biased region" description="Basic and acidic residues" evidence="1">
    <location>
        <begin position="278"/>
        <end position="295"/>
    </location>
</feature>
<reference evidence="2 3" key="1">
    <citation type="journal article" date="2018" name="Cell">
        <title>The Chara Genome: Secondary Complexity and Implications for Plant Terrestrialization.</title>
        <authorList>
            <person name="Nishiyama T."/>
            <person name="Sakayama H."/>
            <person name="Vries J.D."/>
            <person name="Buschmann H."/>
            <person name="Saint-Marcoux D."/>
            <person name="Ullrich K.K."/>
            <person name="Haas F.B."/>
            <person name="Vanderstraeten L."/>
            <person name="Becker D."/>
            <person name="Lang D."/>
            <person name="Vosolsobe S."/>
            <person name="Rombauts S."/>
            <person name="Wilhelmsson P.K.I."/>
            <person name="Janitza P."/>
            <person name="Kern R."/>
            <person name="Heyl A."/>
            <person name="Rumpler F."/>
            <person name="Villalobos L.I.A.C."/>
            <person name="Clay J.M."/>
            <person name="Skokan R."/>
            <person name="Toyoda A."/>
            <person name="Suzuki Y."/>
            <person name="Kagoshima H."/>
            <person name="Schijlen E."/>
            <person name="Tajeshwar N."/>
            <person name="Catarino B."/>
            <person name="Hetherington A.J."/>
            <person name="Saltykova A."/>
            <person name="Bonnot C."/>
            <person name="Breuninger H."/>
            <person name="Symeonidi A."/>
            <person name="Radhakrishnan G.V."/>
            <person name="Van Nieuwerburgh F."/>
            <person name="Deforce D."/>
            <person name="Chang C."/>
            <person name="Karol K.G."/>
            <person name="Hedrich R."/>
            <person name="Ulvskov P."/>
            <person name="Glockner G."/>
            <person name="Delwiche C.F."/>
            <person name="Petrasek J."/>
            <person name="Van de Peer Y."/>
            <person name="Friml J."/>
            <person name="Beilby M."/>
            <person name="Dolan L."/>
            <person name="Kohara Y."/>
            <person name="Sugano S."/>
            <person name="Fujiyama A."/>
            <person name="Delaux P.-M."/>
            <person name="Quint M."/>
            <person name="TheiBen G."/>
            <person name="Hagemann M."/>
            <person name="Harholt J."/>
            <person name="Dunand C."/>
            <person name="Zachgo S."/>
            <person name="Langdale J."/>
            <person name="Maumus F."/>
            <person name="Straeten D.V.D."/>
            <person name="Gould S.B."/>
            <person name="Rensing S.A."/>
        </authorList>
    </citation>
    <scope>NUCLEOTIDE SEQUENCE [LARGE SCALE GENOMIC DNA]</scope>
    <source>
        <strain evidence="2 3">S276</strain>
    </source>
</reference>
<comment type="caution">
    <text evidence="2">The sequence shown here is derived from an EMBL/GenBank/DDBJ whole genome shotgun (WGS) entry which is preliminary data.</text>
</comment>
<feature type="compositionally biased region" description="Basic and acidic residues" evidence="1">
    <location>
        <begin position="101"/>
        <end position="114"/>
    </location>
</feature>
<feature type="compositionally biased region" description="Low complexity" evidence="1">
    <location>
        <begin position="296"/>
        <end position="305"/>
    </location>
</feature>
<feature type="region of interest" description="Disordered" evidence="1">
    <location>
        <begin position="524"/>
        <end position="567"/>
    </location>
</feature>
<evidence type="ECO:0000313" key="3">
    <source>
        <dbReference type="Proteomes" id="UP000265515"/>
    </source>
</evidence>
<dbReference type="InterPro" id="IPR026173">
    <property type="entry name" value="SPAG17"/>
</dbReference>
<dbReference type="GO" id="GO:1904158">
    <property type="term" value="P:axonemal central apparatus assembly"/>
    <property type="evidence" value="ECO:0007669"/>
    <property type="project" value="TreeGrafter"/>
</dbReference>
<feature type="region of interest" description="Disordered" evidence="1">
    <location>
        <begin position="583"/>
        <end position="688"/>
    </location>
</feature>
<keyword evidence="3" id="KW-1185">Reference proteome</keyword>
<dbReference type="OrthoDB" id="1930315at2759"/>
<evidence type="ECO:0000313" key="2">
    <source>
        <dbReference type="EMBL" id="GBG74207.1"/>
    </source>
</evidence>
<name>A0A388KVY4_CHABU</name>
<dbReference type="EMBL" id="BFEA01000198">
    <property type="protein sequence ID" value="GBG74207.1"/>
    <property type="molecule type" value="Genomic_DNA"/>
</dbReference>
<dbReference type="AlphaFoldDB" id="A0A388KVY4"/>
<sequence length="781" mass="81959">MAAEPNSPFRAVIQLRDETPKPVVPLAEGGDLAAQGGEGVLSPTGSVTSAVGVEGMREGAKSPLGQTKAGKKPTTPRKKDATSGGKKGEGGGGGSRPGTPRKKDGASGKKDVSGKKQGSMSSKRDSDALRAAAAEAARKPPPPPLVTQLQELVKTSKWHENGRKVAIIDIPYVRPSPPPPPPPPPPEPQPTGPSSPADPTAQASQPPDAQPQAESQAQGKAGTEGTADDKVKKDASKDAKKGSDPKKMDAGDGDGNTPKARTPRGEKGGRKTPKARTPRGEKGEATKGKKGKDGAGKQAVGADAQTSQEGEGEPSPPPFDQEKATIEVIVSTMRDLMQRLVQQSSAYNEMMKPLRVVEVPEIQPLKDTDDAYYKKLLNAFPRAFVSVPLILHCMVEQVVHTHCSVSEHQDCDNLKASIAVEQYIATSFARLGSGVNDSTLTHQQPKQQATEGQSESKDPSHQQRRSLLPVRTLSMQLTRNEAAKILITRSAMSATEPVIGGGGGGDGLGVTLQGRLLTRLANKPNVDLSQTGHEHASINVKPHSETNSAKDQSPNNGGTEKYGPNKVEVPTAMSHDENTRELVAGREDGNVVLSSKVSPSTIPDAKEKGGSDRLGPRRQSLVAKGQGESKGHHPGALTGTGGQFGNSAKLGGTDKGLSSHLSPQTDRLSDETASEDGGGSLKSPSRKASLNDAAAFKDCLPLKDKNGASAPGKEGVFGGSNRYGTPNLHVVREGESHAVVALALEEWQGRGRDNDYDWQSSLREIAGIEKRMNNMLLIPGA</sequence>